<feature type="region of interest" description="Amidoligase domain" evidence="12">
    <location>
        <begin position="1"/>
        <end position="264"/>
    </location>
</feature>
<evidence type="ECO:0000259" key="14">
    <source>
        <dbReference type="Pfam" id="PF06418"/>
    </source>
</evidence>
<protein>
    <recommendedName>
        <fullName evidence="12">CTP synthase</fullName>
        <ecNumber evidence="12">6.3.4.2</ecNumber>
    </recommendedName>
    <alternativeName>
        <fullName evidence="12">Cytidine 5'-triphosphate synthase</fullName>
    </alternativeName>
    <alternativeName>
        <fullName evidence="12">Cytidine triphosphate synthetase</fullName>
        <shortName evidence="12">CTP synthetase</shortName>
        <shortName evidence="12">CTPS</shortName>
    </alternativeName>
    <alternativeName>
        <fullName evidence="12">UTP--ammonia ligase</fullName>
    </alternativeName>
</protein>
<comment type="catalytic activity">
    <reaction evidence="10 12">
        <text>UTP + L-glutamine + ATP + H2O = CTP + L-glutamate + ADP + phosphate + 2 H(+)</text>
        <dbReference type="Rhea" id="RHEA:26426"/>
        <dbReference type="ChEBI" id="CHEBI:15377"/>
        <dbReference type="ChEBI" id="CHEBI:15378"/>
        <dbReference type="ChEBI" id="CHEBI:29985"/>
        <dbReference type="ChEBI" id="CHEBI:30616"/>
        <dbReference type="ChEBI" id="CHEBI:37563"/>
        <dbReference type="ChEBI" id="CHEBI:43474"/>
        <dbReference type="ChEBI" id="CHEBI:46398"/>
        <dbReference type="ChEBI" id="CHEBI:58359"/>
        <dbReference type="ChEBI" id="CHEBI:456216"/>
        <dbReference type="EC" id="6.3.4.2"/>
    </reaction>
</comment>
<comment type="activity regulation">
    <text evidence="12">Allosterically activated by GTP, when glutamine is the substrate; GTP has no effect on the reaction when ammonia is the substrate. The allosteric effector GTP functions by stabilizing the protein conformation that binds the tetrahedral intermediate(s) formed during glutamine hydrolysis. Inhibited by the product CTP, via allosteric rather than competitive inhibition.</text>
</comment>
<evidence type="ECO:0000256" key="7">
    <source>
        <dbReference type="ARBA" id="ARBA00022842"/>
    </source>
</evidence>
<dbReference type="InterPro" id="IPR027417">
    <property type="entry name" value="P-loop_NTPase"/>
</dbReference>
<feature type="active site" evidence="12">
    <location>
        <position position="500"/>
    </location>
</feature>
<comment type="catalytic activity">
    <reaction evidence="12">
        <text>UTP + NH4(+) + ATP = CTP + ADP + phosphate + 2 H(+)</text>
        <dbReference type="Rhea" id="RHEA:16597"/>
        <dbReference type="ChEBI" id="CHEBI:15378"/>
        <dbReference type="ChEBI" id="CHEBI:28938"/>
        <dbReference type="ChEBI" id="CHEBI:30616"/>
        <dbReference type="ChEBI" id="CHEBI:37563"/>
        <dbReference type="ChEBI" id="CHEBI:43474"/>
        <dbReference type="ChEBI" id="CHEBI:46398"/>
        <dbReference type="ChEBI" id="CHEBI:456216"/>
    </reaction>
</comment>
<dbReference type="GO" id="GO:0046872">
    <property type="term" value="F:metal ion binding"/>
    <property type="evidence" value="ECO:0007669"/>
    <property type="project" value="UniProtKB-KW"/>
</dbReference>
<dbReference type="GO" id="GO:0042802">
    <property type="term" value="F:identical protein binding"/>
    <property type="evidence" value="ECO:0007669"/>
    <property type="project" value="TreeGrafter"/>
</dbReference>
<dbReference type="GO" id="GO:0005524">
    <property type="term" value="F:ATP binding"/>
    <property type="evidence" value="ECO:0007669"/>
    <property type="project" value="UniProtKB-KW"/>
</dbReference>
<evidence type="ECO:0000256" key="11">
    <source>
        <dbReference type="ARBA" id="ARBA00059148"/>
    </source>
</evidence>
<feature type="binding site" evidence="12">
    <location>
        <position position="71"/>
    </location>
    <ligand>
        <name>Mg(2+)</name>
        <dbReference type="ChEBI" id="CHEBI:18420"/>
    </ligand>
</feature>
<evidence type="ECO:0000313" key="16">
    <source>
        <dbReference type="Proteomes" id="UP000721442"/>
    </source>
</evidence>
<dbReference type="InterPro" id="IPR029062">
    <property type="entry name" value="Class_I_gatase-like"/>
</dbReference>
<dbReference type="SUPFAM" id="SSF52317">
    <property type="entry name" value="Class I glutamine amidotransferase-like"/>
    <property type="match status" value="1"/>
</dbReference>
<feature type="binding site" evidence="12">
    <location>
        <position position="347"/>
    </location>
    <ligand>
        <name>L-glutamine</name>
        <dbReference type="ChEBI" id="CHEBI:58359"/>
    </ligand>
</feature>
<dbReference type="NCBIfam" id="NF003792">
    <property type="entry name" value="PRK05380.1"/>
    <property type="match status" value="1"/>
</dbReference>
<dbReference type="Gene3D" id="3.40.50.300">
    <property type="entry name" value="P-loop containing nucleotide triphosphate hydrolases"/>
    <property type="match status" value="1"/>
</dbReference>
<reference evidence="15" key="2">
    <citation type="journal article" date="2021" name="PeerJ">
        <title>Extensive microbial diversity within the chicken gut microbiome revealed by metagenomics and culture.</title>
        <authorList>
            <person name="Gilroy R."/>
            <person name="Ravi A."/>
            <person name="Getino M."/>
            <person name="Pursley I."/>
            <person name="Horton D.L."/>
            <person name="Alikhan N.F."/>
            <person name="Baker D."/>
            <person name="Gharbi K."/>
            <person name="Hall N."/>
            <person name="Watson M."/>
            <person name="Adriaenssens E.M."/>
            <person name="Foster-Nyarko E."/>
            <person name="Jarju S."/>
            <person name="Secka A."/>
            <person name="Antonio M."/>
            <person name="Oren A."/>
            <person name="Chaudhuri R.R."/>
            <person name="La Ragione R."/>
            <person name="Hildebrand F."/>
            <person name="Pallen M.J."/>
        </authorList>
    </citation>
    <scope>NUCLEOTIDE SEQUENCE</scope>
    <source>
        <strain evidence="15">B1-16210</strain>
    </source>
</reference>
<feature type="binding site" evidence="12">
    <location>
        <begin position="14"/>
        <end position="19"/>
    </location>
    <ligand>
        <name>ATP</name>
        <dbReference type="ChEBI" id="CHEBI:30616"/>
    </ligand>
</feature>
<evidence type="ECO:0000256" key="12">
    <source>
        <dbReference type="HAMAP-Rule" id="MF_01227"/>
    </source>
</evidence>
<dbReference type="HAMAP" id="MF_01227">
    <property type="entry name" value="PyrG"/>
    <property type="match status" value="1"/>
</dbReference>
<dbReference type="InterPro" id="IPR033828">
    <property type="entry name" value="GATase1_CTP_Synthase"/>
</dbReference>
<feature type="active site" evidence="12">
    <location>
        <position position="498"/>
    </location>
</feature>
<feature type="domain" description="CTP synthase N-terminal" evidence="14">
    <location>
        <begin position="3"/>
        <end position="264"/>
    </location>
</feature>
<evidence type="ECO:0000256" key="3">
    <source>
        <dbReference type="ARBA" id="ARBA00022598"/>
    </source>
</evidence>
<feature type="binding site" evidence="12">
    <location>
        <position position="71"/>
    </location>
    <ligand>
        <name>ATP</name>
        <dbReference type="ChEBI" id="CHEBI:30616"/>
    </ligand>
</feature>
<feature type="binding site" evidence="12">
    <location>
        <position position="13"/>
    </location>
    <ligand>
        <name>UTP</name>
        <dbReference type="ChEBI" id="CHEBI:46398"/>
    </ligand>
</feature>
<organism evidence="15 16">
    <name type="scientific">Candidatus Enterousia excrementavium</name>
    <dbReference type="NCBI Taxonomy" id="2840789"/>
    <lineage>
        <taxon>Bacteria</taxon>
        <taxon>Pseudomonadati</taxon>
        <taxon>Pseudomonadota</taxon>
        <taxon>Alphaproteobacteria</taxon>
        <taxon>Candidatus Enterousia</taxon>
    </lineage>
</organism>
<evidence type="ECO:0000256" key="10">
    <source>
        <dbReference type="ARBA" id="ARBA00047781"/>
    </source>
</evidence>
<feature type="binding site" evidence="12">
    <location>
        <begin position="145"/>
        <end position="147"/>
    </location>
    <ligand>
        <name>CTP</name>
        <dbReference type="ChEBI" id="CHEBI:37563"/>
        <note>allosteric inhibitor</note>
    </ligand>
</feature>
<evidence type="ECO:0000256" key="9">
    <source>
        <dbReference type="ARBA" id="ARBA00022975"/>
    </source>
</evidence>
<comment type="pathway">
    <text evidence="1 12">Pyrimidine metabolism; CTP biosynthesis via de novo pathway; CTP from UDP: step 2/2.</text>
</comment>
<dbReference type="Pfam" id="PF00117">
    <property type="entry name" value="GATase"/>
    <property type="match status" value="1"/>
</dbReference>
<evidence type="ECO:0000256" key="8">
    <source>
        <dbReference type="ARBA" id="ARBA00022962"/>
    </source>
</evidence>
<keyword evidence="6 12" id="KW-0067">ATP-binding</keyword>
<evidence type="ECO:0000256" key="4">
    <source>
        <dbReference type="ARBA" id="ARBA00022723"/>
    </source>
</evidence>
<feature type="binding site" evidence="12">
    <location>
        <begin position="185"/>
        <end position="190"/>
    </location>
    <ligand>
        <name>CTP</name>
        <dbReference type="ChEBI" id="CHEBI:37563"/>
        <note>allosteric inhibitor</note>
    </ligand>
</feature>
<dbReference type="GO" id="GO:0019856">
    <property type="term" value="P:pyrimidine nucleobase biosynthetic process"/>
    <property type="evidence" value="ECO:0007669"/>
    <property type="project" value="TreeGrafter"/>
</dbReference>
<proteinExistence type="inferred from homology"/>
<feature type="binding site" evidence="12">
    <location>
        <position position="221"/>
    </location>
    <ligand>
        <name>CTP</name>
        <dbReference type="ChEBI" id="CHEBI:37563"/>
        <note>allosteric inhibitor</note>
    </ligand>
</feature>
<dbReference type="Proteomes" id="UP000721442">
    <property type="component" value="Unassembled WGS sequence"/>
</dbReference>
<dbReference type="SUPFAM" id="SSF52540">
    <property type="entry name" value="P-loop containing nucleoside triphosphate hydrolases"/>
    <property type="match status" value="1"/>
</dbReference>
<dbReference type="NCBIfam" id="TIGR00337">
    <property type="entry name" value="PyrG"/>
    <property type="match status" value="1"/>
</dbReference>
<evidence type="ECO:0000313" key="15">
    <source>
        <dbReference type="EMBL" id="MBO8407389.1"/>
    </source>
</evidence>
<comment type="catalytic activity">
    <reaction evidence="12">
        <text>L-glutamine + H2O = L-glutamate + NH4(+)</text>
        <dbReference type="Rhea" id="RHEA:15889"/>
        <dbReference type="ChEBI" id="CHEBI:15377"/>
        <dbReference type="ChEBI" id="CHEBI:28938"/>
        <dbReference type="ChEBI" id="CHEBI:29985"/>
        <dbReference type="ChEBI" id="CHEBI:58359"/>
    </reaction>
</comment>
<evidence type="ECO:0000256" key="2">
    <source>
        <dbReference type="ARBA" id="ARBA00007533"/>
    </source>
</evidence>
<keyword evidence="8 12" id="KW-0315">Glutamine amidotransferase</keyword>
<gene>
    <name evidence="12" type="primary">pyrG</name>
    <name evidence="15" type="ORF">IAC77_02920</name>
</gene>
<dbReference type="AlphaFoldDB" id="A0A940ICC3"/>
<dbReference type="Pfam" id="PF06418">
    <property type="entry name" value="CTP_synth_N"/>
    <property type="match status" value="1"/>
</dbReference>
<keyword evidence="9 12" id="KW-0665">Pyrimidine biosynthesis</keyword>
<comment type="caution">
    <text evidence="12">Lacks conserved residue(s) required for the propagation of feature annotation.</text>
</comment>
<dbReference type="GO" id="GO:0005829">
    <property type="term" value="C:cytosol"/>
    <property type="evidence" value="ECO:0007669"/>
    <property type="project" value="TreeGrafter"/>
</dbReference>
<evidence type="ECO:0000256" key="1">
    <source>
        <dbReference type="ARBA" id="ARBA00005171"/>
    </source>
</evidence>
<dbReference type="CDD" id="cd03113">
    <property type="entry name" value="CTPS_N"/>
    <property type="match status" value="1"/>
</dbReference>
<feature type="binding site" evidence="12">
    <location>
        <position position="398"/>
    </location>
    <ligand>
        <name>L-glutamine</name>
        <dbReference type="ChEBI" id="CHEBI:58359"/>
    </ligand>
</feature>
<dbReference type="PANTHER" id="PTHR11550">
    <property type="entry name" value="CTP SYNTHASE"/>
    <property type="match status" value="1"/>
</dbReference>
<comment type="subunit">
    <text evidence="12">Homotetramer.</text>
</comment>
<feature type="active site" description="Nucleophile; for glutamine hydrolysis" evidence="12">
    <location>
        <position position="374"/>
    </location>
</feature>
<dbReference type="GO" id="GO:0044210">
    <property type="term" value="P:'de novo' CTP biosynthetic process"/>
    <property type="evidence" value="ECO:0007669"/>
    <property type="project" value="UniProtKB-UniRule"/>
</dbReference>
<dbReference type="FunFam" id="3.40.50.300:FF:000009">
    <property type="entry name" value="CTP synthase"/>
    <property type="match status" value="1"/>
</dbReference>
<keyword evidence="7 12" id="KW-0460">Magnesium</keyword>
<feature type="binding site" evidence="12">
    <location>
        <position position="239"/>
    </location>
    <ligand>
        <name>ATP</name>
        <dbReference type="ChEBI" id="CHEBI:30616"/>
    </ligand>
</feature>
<dbReference type="CDD" id="cd01746">
    <property type="entry name" value="GATase1_CTP_Synthase"/>
    <property type="match status" value="1"/>
</dbReference>
<dbReference type="GO" id="GO:0097268">
    <property type="term" value="C:cytoophidium"/>
    <property type="evidence" value="ECO:0007669"/>
    <property type="project" value="UniProtKB-ARBA"/>
</dbReference>
<dbReference type="GO" id="GO:0003883">
    <property type="term" value="F:CTP synthase activity"/>
    <property type="evidence" value="ECO:0007669"/>
    <property type="project" value="UniProtKB-UniRule"/>
</dbReference>
<comment type="miscellaneous">
    <text evidence="12">CTPSs have evolved a hybrid strategy for distinguishing between UTP and CTP. The overlapping regions of the product feedback inhibitory and substrate sites recognize a common feature in both compounds, the triphosphate moiety. To differentiate isosteric substrate and product pyrimidine rings, an additional pocket far from the expected kinase/ligase catalytic site, specifically recognizes the cytosine and ribose portions of the product inhibitor.</text>
</comment>
<dbReference type="EC" id="6.3.4.2" evidence="12"/>
<feature type="binding site" evidence="12">
    <location>
        <position position="221"/>
    </location>
    <ligand>
        <name>UTP</name>
        <dbReference type="ChEBI" id="CHEBI:46398"/>
    </ligand>
</feature>
<dbReference type="Gene3D" id="3.40.50.880">
    <property type="match status" value="1"/>
</dbReference>
<feature type="binding site" evidence="12">
    <location>
        <position position="138"/>
    </location>
    <ligand>
        <name>Mg(2+)</name>
        <dbReference type="ChEBI" id="CHEBI:18420"/>
    </ligand>
</feature>
<reference evidence="15" key="1">
    <citation type="submission" date="2020-10" db="EMBL/GenBank/DDBJ databases">
        <authorList>
            <person name="Gilroy R."/>
        </authorList>
    </citation>
    <scope>NUCLEOTIDE SEQUENCE</scope>
    <source>
        <strain evidence="15">B1-16210</strain>
    </source>
</reference>
<accession>A0A940ICC3</accession>
<dbReference type="InterPro" id="IPR017456">
    <property type="entry name" value="CTP_synthase_N"/>
</dbReference>
<dbReference type="InterPro" id="IPR017926">
    <property type="entry name" value="GATASE"/>
</dbReference>
<comment type="function">
    <text evidence="11 12">Catalyzes the ATP-dependent amination of UTP to CTP with either L-glutamine or ammonia as the source of nitrogen. Regulates intracellular CTP levels through interactions with the four ribonucleotide triphosphates.</text>
</comment>
<comment type="similarity">
    <text evidence="2 12">Belongs to the CTP synthase family.</text>
</comment>
<dbReference type="EMBL" id="JADINE010000036">
    <property type="protein sequence ID" value="MBO8407389.1"/>
    <property type="molecule type" value="Genomic_DNA"/>
</dbReference>
<dbReference type="PANTHER" id="PTHR11550:SF0">
    <property type="entry name" value="CTP SYNTHASE-RELATED"/>
    <property type="match status" value="1"/>
</dbReference>
<feature type="binding site" evidence="12">
    <location>
        <begin position="375"/>
        <end position="378"/>
    </location>
    <ligand>
        <name>L-glutamine</name>
        <dbReference type="ChEBI" id="CHEBI:58359"/>
    </ligand>
</feature>
<name>A0A940ICC3_9PROT</name>
<keyword evidence="5 12" id="KW-0547">Nucleotide-binding</keyword>
<dbReference type="InterPro" id="IPR004468">
    <property type="entry name" value="CTP_synthase"/>
</dbReference>
<evidence type="ECO:0000256" key="5">
    <source>
        <dbReference type="ARBA" id="ARBA00022741"/>
    </source>
</evidence>
<evidence type="ECO:0000259" key="13">
    <source>
        <dbReference type="Pfam" id="PF00117"/>
    </source>
</evidence>
<dbReference type="FunFam" id="3.40.50.880:FF:000002">
    <property type="entry name" value="CTP synthase"/>
    <property type="match status" value="1"/>
</dbReference>
<dbReference type="PROSITE" id="PS51273">
    <property type="entry name" value="GATASE_TYPE_1"/>
    <property type="match status" value="1"/>
</dbReference>
<keyword evidence="3 12" id="KW-0436">Ligase</keyword>
<sequence length="525" mass="57449">MAKYIFITGGVVSSLGKGVAAASCGALLQSRGYTVHARKFDPYLNIDPGTMSPFQHGEVYVTNDGFETDLDLGYYERFLGAHLTRNDSVSGGRIYWDVLNAERRGDYLGATVQMIPHVSNKIKEYIAAPTNTDFVVCEIGGTVGDIEGKIFLESIRQFANDVGRKNVMFVHLTLAPYLEKSGELKTKPTQMSVRELLENGIQADMLIVRTPRILTPDERAKIGMFCNLPAKNVISGIDVDNIYKIPLAYDAQHVFDIIADHFDLPNAAGNMDKFQKIEHYLAADLPHVKIGIVGKYFDVPDAYKSLNEALFHAGIQNNVHVDLVKINAEHFTPDAATGLDGILVPGGFGTRGVAGKIAAAGYARETGTPYMGICLGMQVAVIEFARNVLGISDADSTEFAKNCTPVINIMPDHNAENMGGTLRLGAYPCVISPNTLAHKIYGTDKISERHRHRYEMDISFADKFESAGMVISGRSPDGRLPEIVELKDHPFFIAGQFHPEFQSSPYTGHPMFNAFIAAAAKHGTN</sequence>
<feature type="binding site" evidence="12">
    <location>
        <position position="13"/>
    </location>
    <ligand>
        <name>CTP</name>
        <dbReference type="ChEBI" id="CHEBI:37563"/>
        <note>allosteric inhibitor</note>
    </ligand>
</feature>
<evidence type="ECO:0000256" key="6">
    <source>
        <dbReference type="ARBA" id="ARBA00022840"/>
    </source>
</evidence>
<keyword evidence="4 12" id="KW-0479">Metal-binding</keyword>
<feature type="binding site" evidence="12">
    <location>
        <position position="453"/>
    </location>
    <ligand>
        <name>L-glutamine</name>
        <dbReference type="ChEBI" id="CHEBI:58359"/>
    </ligand>
</feature>
<feature type="binding site" evidence="12">
    <location>
        <begin position="185"/>
        <end position="190"/>
    </location>
    <ligand>
        <name>UTP</name>
        <dbReference type="ChEBI" id="CHEBI:46398"/>
    </ligand>
</feature>
<comment type="caution">
    <text evidence="15">The sequence shown here is derived from an EMBL/GenBank/DDBJ whole genome shotgun (WGS) entry which is preliminary data.</text>
</comment>
<feature type="domain" description="Glutamine amidotransferase" evidence="13">
    <location>
        <begin position="299"/>
        <end position="517"/>
    </location>
</feature>